<evidence type="ECO:0000313" key="2">
    <source>
        <dbReference type="Proteomes" id="UP000635477"/>
    </source>
</evidence>
<organism evidence="1 2">
    <name type="scientific">Fusarium zealandicum</name>
    <dbReference type="NCBI Taxonomy" id="1053134"/>
    <lineage>
        <taxon>Eukaryota</taxon>
        <taxon>Fungi</taxon>
        <taxon>Dikarya</taxon>
        <taxon>Ascomycota</taxon>
        <taxon>Pezizomycotina</taxon>
        <taxon>Sordariomycetes</taxon>
        <taxon>Hypocreomycetidae</taxon>
        <taxon>Hypocreales</taxon>
        <taxon>Nectriaceae</taxon>
        <taxon>Fusarium</taxon>
        <taxon>Fusarium staphyleae species complex</taxon>
    </lineage>
</organism>
<sequence length="298" mass="34437">MKGYSDASNNGDVACRVCAIDRNRLAAPVCEQSCTHVRSGDPSRPCIHSQSAYLIDGGLWTACKESRLVMEQQFECQKWDSERRDSIRNHRGWQRFTERMPATGYFATDDPHKHYFTVFPHQDLFLLHYEDLKNTPWNKINWDIPIGSTLRGFGGLRNLALIYNPEWGDQVIKAEPATNELDIVQTLVQAAFDAEYADTIWFIDYSLKRKVMAPTLKQSGRMSRAKTFYASDRRFVEVVSDFGSESFWEHPNTDDESHARSVRFRNALRNHMEDRLHPDDTDQDEWPCDVGALACEYL</sequence>
<accession>A0A8H4UT95</accession>
<reference evidence="1" key="2">
    <citation type="submission" date="2020-05" db="EMBL/GenBank/DDBJ databases">
        <authorList>
            <person name="Kim H.-S."/>
            <person name="Proctor R.H."/>
            <person name="Brown D.W."/>
        </authorList>
    </citation>
    <scope>NUCLEOTIDE SEQUENCE</scope>
    <source>
        <strain evidence="1">NRRL 22465</strain>
    </source>
</reference>
<dbReference type="Proteomes" id="UP000635477">
    <property type="component" value="Unassembled WGS sequence"/>
</dbReference>
<dbReference type="AlphaFoldDB" id="A0A8H4UT95"/>
<keyword evidence="2" id="KW-1185">Reference proteome</keyword>
<evidence type="ECO:0000313" key="1">
    <source>
        <dbReference type="EMBL" id="KAF4982952.1"/>
    </source>
</evidence>
<dbReference type="EMBL" id="JABEYC010000091">
    <property type="protein sequence ID" value="KAF4982952.1"/>
    <property type="molecule type" value="Genomic_DNA"/>
</dbReference>
<reference evidence="1" key="1">
    <citation type="journal article" date="2020" name="BMC Genomics">
        <title>Correction to: Identification and distribution of gene clusters required for synthesis of sphingolipid metabolism inhibitors in diverse species of the filamentous fungus Fusarium.</title>
        <authorList>
            <person name="Kim H.S."/>
            <person name="Lohmar J.M."/>
            <person name="Busman M."/>
            <person name="Brown D.W."/>
            <person name="Naumann T.A."/>
            <person name="Divon H.H."/>
            <person name="Lysoe E."/>
            <person name="Uhlig S."/>
            <person name="Proctor R.H."/>
        </authorList>
    </citation>
    <scope>NUCLEOTIDE SEQUENCE</scope>
    <source>
        <strain evidence="1">NRRL 22465</strain>
    </source>
</reference>
<comment type="caution">
    <text evidence="1">The sequence shown here is derived from an EMBL/GenBank/DDBJ whole genome shotgun (WGS) entry which is preliminary data.</text>
</comment>
<proteinExistence type="predicted"/>
<name>A0A8H4UT95_9HYPO</name>
<protein>
    <submittedName>
        <fullName evidence="1">Uncharacterized protein</fullName>
    </submittedName>
</protein>
<dbReference type="OrthoDB" id="3596450at2759"/>
<gene>
    <name evidence="1" type="ORF">FZEAL_1522</name>
</gene>